<dbReference type="RefSeq" id="WP_168986699.1">
    <property type="nucleotide sequence ID" value="NZ_CAWPHM010000011.1"/>
</dbReference>
<comment type="function">
    <text evidence="10">Participates in the translocation of lipoproteins from the inner membrane to the outer membrane. Only forms a complex with a lipoprotein if the residue after the N-terminal Cys is not an aspartate (The Asp acts as a targeting signal to indicate that the lipoprotein should stay in the inner membrane).</text>
</comment>
<dbReference type="CDD" id="cd16325">
    <property type="entry name" value="LolA"/>
    <property type="match status" value="1"/>
</dbReference>
<comment type="similarity">
    <text evidence="2 10">Belongs to the LolA family.</text>
</comment>
<reference evidence="11" key="1">
    <citation type="submission" date="2019-12" db="EMBL/GenBank/DDBJ databases">
        <title>Comparative genomics gives insights into the taxonomy of the Azoarcus-Aromatoleum group and reveals separate origins of nif in the plant-associated Azoarcus and non-plant-associated Aromatoleum sub-groups.</title>
        <authorList>
            <person name="Lafos M."/>
            <person name="Maluk M."/>
            <person name="Batista M."/>
            <person name="Junghare M."/>
            <person name="Carmona M."/>
            <person name="Faoro H."/>
            <person name="Cruz L.M."/>
            <person name="Battistoni F."/>
            <person name="De Souza E."/>
            <person name="Pedrosa F."/>
            <person name="Chen W.-M."/>
            <person name="Poole P.S."/>
            <person name="Dixon R.A."/>
            <person name="James E.K."/>
        </authorList>
    </citation>
    <scope>NUCLEOTIDE SEQUENCE</scope>
    <source>
        <strain evidence="11">NSC3</strain>
    </source>
</reference>
<evidence type="ECO:0000256" key="7">
    <source>
        <dbReference type="ARBA" id="ARBA00022764"/>
    </source>
</evidence>
<dbReference type="Pfam" id="PF03548">
    <property type="entry name" value="LolA"/>
    <property type="match status" value="1"/>
</dbReference>
<keyword evidence="7 10" id="KW-0574">Periplasm</keyword>
<evidence type="ECO:0000256" key="1">
    <source>
        <dbReference type="ARBA" id="ARBA00004418"/>
    </source>
</evidence>
<dbReference type="EMBL" id="WTVM01000010">
    <property type="protein sequence ID" value="NMG01905.1"/>
    <property type="molecule type" value="Genomic_DNA"/>
</dbReference>
<keyword evidence="9 10" id="KW-0143">Chaperone</keyword>
<evidence type="ECO:0000256" key="5">
    <source>
        <dbReference type="ARBA" id="ARBA00022448"/>
    </source>
</evidence>
<feature type="signal peptide" evidence="10">
    <location>
        <begin position="1"/>
        <end position="23"/>
    </location>
</feature>
<keyword evidence="11" id="KW-0449">Lipoprotein</keyword>
<evidence type="ECO:0000256" key="9">
    <source>
        <dbReference type="ARBA" id="ARBA00023186"/>
    </source>
</evidence>
<dbReference type="InterPro" id="IPR029046">
    <property type="entry name" value="LolA/LolB/LppX"/>
</dbReference>
<comment type="caution">
    <text evidence="11">The sequence shown here is derived from an EMBL/GenBank/DDBJ whole genome shotgun (WGS) entry which is preliminary data.</text>
</comment>
<dbReference type="SUPFAM" id="SSF89392">
    <property type="entry name" value="Prokaryotic lipoproteins and lipoprotein localization factors"/>
    <property type="match status" value="1"/>
</dbReference>
<gene>
    <name evidence="10 11" type="primary">lolA</name>
    <name evidence="11" type="ORF">GPA21_02820</name>
</gene>
<keyword evidence="12" id="KW-1185">Reference proteome</keyword>
<dbReference type="GO" id="GO:0044874">
    <property type="term" value="P:lipoprotein localization to outer membrane"/>
    <property type="evidence" value="ECO:0007669"/>
    <property type="project" value="UniProtKB-UniRule"/>
</dbReference>
<dbReference type="GO" id="GO:0042597">
    <property type="term" value="C:periplasmic space"/>
    <property type="evidence" value="ECO:0007669"/>
    <property type="project" value="UniProtKB-SubCell"/>
</dbReference>
<evidence type="ECO:0000313" key="12">
    <source>
        <dbReference type="Proteomes" id="UP000599523"/>
    </source>
</evidence>
<accession>A0A972FC40</accession>
<proteinExistence type="inferred from homology"/>
<evidence type="ECO:0000256" key="3">
    <source>
        <dbReference type="ARBA" id="ARBA00011245"/>
    </source>
</evidence>
<dbReference type="Proteomes" id="UP000599523">
    <property type="component" value="Unassembled WGS sequence"/>
</dbReference>
<protein>
    <recommendedName>
        <fullName evidence="4 10">Outer-membrane lipoprotein carrier protein</fullName>
    </recommendedName>
</protein>
<dbReference type="InterPro" id="IPR018323">
    <property type="entry name" value="OM_lipoprot_carrier_LolA_Pbac"/>
</dbReference>
<evidence type="ECO:0000256" key="8">
    <source>
        <dbReference type="ARBA" id="ARBA00022927"/>
    </source>
</evidence>
<keyword evidence="8 10" id="KW-0653">Protein transport</keyword>
<dbReference type="InterPro" id="IPR004564">
    <property type="entry name" value="OM_lipoprot_carrier_LolA-like"/>
</dbReference>
<comment type="subcellular location">
    <subcellularLocation>
        <location evidence="1 10">Periplasm</location>
    </subcellularLocation>
</comment>
<evidence type="ECO:0000256" key="6">
    <source>
        <dbReference type="ARBA" id="ARBA00022729"/>
    </source>
</evidence>
<organism evidence="11 12">
    <name type="scientific">Azoarcus taiwanensis</name>
    <dbReference type="NCBI Taxonomy" id="666964"/>
    <lineage>
        <taxon>Bacteria</taxon>
        <taxon>Pseudomonadati</taxon>
        <taxon>Pseudomonadota</taxon>
        <taxon>Betaproteobacteria</taxon>
        <taxon>Rhodocyclales</taxon>
        <taxon>Zoogloeaceae</taxon>
        <taxon>Azoarcus</taxon>
    </lineage>
</organism>
<dbReference type="PANTHER" id="PTHR35869:SF1">
    <property type="entry name" value="OUTER-MEMBRANE LIPOPROTEIN CARRIER PROTEIN"/>
    <property type="match status" value="1"/>
</dbReference>
<evidence type="ECO:0000256" key="2">
    <source>
        <dbReference type="ARBA" id="ARBA00007615"/>
    </source>
</evidence>
<evidence type="ECO:0000256" key="10">
    <source>
        <dbReference type="HAMAP-Rule" id="MF_00240"/>
    </source>
</evidence>
<evidence type="ECO:0000313" key="11">
    <source>
        <dbReference type="EMBL" id="NMG01905.1"/>
    </source>
</evidence>
<comment type="subunit">
    <text evidence="3 10">Monomer.</text>
</comment>
<dbReference type="HAMAP" id="MF_00240">
    <property type="entry name" value="LolA"/>
    <property type="match status" value="1"/>
</dbReference>
<dbReference type="Gene3D" id="2.50.20.10">
    <property type="entry name" value="Lipoprotein localisation LolA/LolB/LppX"/>
    <property type="match status" value="1"/>
</dbReference>
<keyword evidence="6 10" id="KW-0732">Signal</keyword>
<feature type="chain" id="PRO_5038192494" description="Outer-membrane lipoprotein carrier protein" evidence="10">
    <location>
        <begin position="24"/>
        <end position="209"/>
    </location>
</feature>
<dbReference type="AlphaFoldDB" id="A0A972FC40"/>
<sequence length="209" mass="22956" precursor="true">MNRLLRRTAAFFFSLSLSAAVSAADDGIAQLQRFIAQAGSAEGHFEQIVVSGAARRPQLSSGSFAFERPGRFRWLVDAPYPQLLVSDGGRLWIWDEDLNQVTVKVLDDALGSTPAAILAGEGALEEAFELVDEGVAEDLVWVRATPRQADASFEFMRMGLSGDMLMRMELRDHFGQTTTIDFVSIQLGVQRAPEFFRFVPPEGADVIGD</sequence>
<dbReference type="NCBIfam" id="TIGR00547">
    <property type="entry name" value="lolA"/>
    <property type="match status" value="1"/>
</dbReference>
<dbReference type="PANTHER" id="PTHR35869">
    <property type="entry name" value="OUTER-MEMBRANE LIPOPROTEIN CARRIER PROTEIN"/>
    <property type="match status" value="1"/>
</dbReference>
<keyword evidence="5 10" id="KW-0813">Transport</keyword>
<dbReference type="GO" id="GO:0042953">
    <property type="term" value="P:lipoprotein transport"/>
    <property type="evidence" value="ECO:0007669"/>
    <property type="project" value="InterPro"/>
</dbReference>
<name>A0A972FC40_9RHOO</name>
<evidence type="ECO:0000256" key="4">
    <source>
        <dbReference type="ARBA" id="ARBA00014035"/>
    </source>
</evidence>